<evidence type="ECO:0000256" key="1">
    <source>
        <dbReference type="ARBA" id="ARBA00022630"/>
    </source>
</evidence>
<comment type="catalytic activity">
    <reaction evidence="6">
        <text>2 a quinone + NADH + H(+) = 2 a 1,4-benzosemiquinone + NAD(+)</text>
        <dbReference type="Rhea" id="RHEA:65952"/>
        <dbReference type="ChEBI" id="CHEBI:15378"/>
        <dbReference type="ChEBI" id="CHEBI:57540"/>
        <dbReference type="ChEBI" id="CHEBI:57945"/>
        <dbReference type="ChEBI" id="CHEBI:132124"/>
        <dbReference type="ChEBI" id="CHEBI:134225"/>
    </reaction>
</comment>
<evidence type="ECO:0000256" key="3">
    <source>
        <dbReference type="ARBA" id="ARBA00023002"/>
    </source>
</evidence>
<dbReference type="GO" id="GO:0016652">
    <property type="term" value="F:oxidoreductase activity, acting on NAD(P)H as acceptor"/>
    <property type="evidence" value="ECO:0007669"/>
    <property type="project" value="UniProtKB-UniRule"/>
</dbReference>
<evidence type="ECO:0000256" key="8">
    <source>
        <dbReference type="SAM" id="MobiDB-lite"/>
    </source>
</evidence>
<dbReference type="PANTHER" id="PTHR43741">
    <property type="entry name" value="FMN-DEPENDENT NADH-AZOREDUCTASE 1"/>
    <property type="match status" value="1"/>
</dbReference>
<feature type="binding site" evidence="6">
    <location>
        <begin position="104"/>
        <end position="107"/>
    </location>
    <ligand>
        <name>FMN</name>
        <dbReference type="ChEBI" id="CHEBI:58210"/>
    </ligand>
</feature>
<evidence type="ECO:0000256" key="4">
    <source>
        <dbReference type="ARBA" id="ARBA00023027"/>
    </source>
</evidence>
<feature type="binding site" evidence="6">
    <location>
        <position position="10"/>
    </location>
    <ligand>
        <name>FMN</name>
        <dbReference type="ChEBI" id="CHEBI:58210"/>
    </ligand>
</feature>
<comment type="cofactor">
    <cofactor evidence="6">
        <name>FMN</name>
        <dbReference type="ChEBI" id="CHEBI:58210"/>
    </cofactor>
    <text evidence="6">Binds 1 FMN per subunit.</text>
</comment>
<dbReference type="AlphaFoldDB" id="A0A380WQF9"/>
<evidence type="ECO:0000256" key="7">
    <source>
        <dbReference type="SAM" id="Coils"/>
    </source>
</evidence>
<gene>
    <name evidence="10" type="primary">azoR1</name>
    <name evidence="6" type="synonym">azoR</name>
    <name evidence="10" type="ORF">NCTC10684_04436</name>
</gene>
<dbReference type="HAMAP" id="MF_01216">
    <property type="entry name" value="Azoreductase_type1"/>
    <property type="match status" value="1"/>
</dbReference>
<keyword evidence="7" id="KW-0175">Coiled coil</keyword>
<protein>
    <recommendedName>
        <fullName evidence="6">FMN dependent NADH:quinone oxidoreductase</fullName>
        <ecNumber evidence="6">1.6.5.-</ecNumber>
    </recommendedName>
    <alternativeName>
        <fullName evidence="6">Azo-dye reductase</fullName>
    </alternativeName>
    <alternativeName>
        <fullName evidence="6">FMN-dependent NADH-azo compound oxidoreductase</fullName>
    </alternativeName>
    <alternativeName>
        <fullName evidence="6">FMN-dependent NADH-azoreductase</fullName>
        <ecNumber evidence="6">1.7.1.17</ecNumber>
    </alternativeName>
</protein>
<dbReference type="GO" id="GO:0009055">
    <property type="term" value="F:electron transfer activity"/>
    <property type="evidence" value="ECO:0007669"/>
    <property type="project" value="UniProtKB-UniRule"/>
</dbReference>
<evidence type="ECO:0000256" key="5">
    <source>
        <dbReference type="ARBA" id="ARBA00048542"/>
    </source>
</evidence>
<dbReference type="OrthoDB" id="9787136at2"/>
<evidence type="ECO:0000259" key="9">
    <source>
        <dbReference type="Pfam" id="PF02525"/>
    </source>
</evidence>
<reference evidence="10 11" key="1">
    <citation type="submission" date="2018-06" db="EMBL/GenBank/DDBJ databases">
        <authorList>
            <consortium name="Pathogen Informatics"/>
            <person name="Doyle S."/>
        </authorList>
    </citation>
    <scope>NUCLEOTIDE SEQUENCE [LARGE SCALE GENOMIC DNA]</scope>
    <source>
        <strain evidence="10 11">NCTC10684</strain>
    </source>
</reference>
<accession>A0A380WQF9</accession>
<dbReference type="InterPro" id="IPR023048">
    <property type="entry name" value="NADH:quinone_OxRdtase_FMN_depd"/>
</dbReference>
<dbReference type="PANTHER" id="PTHR43741:SF2">
    <property type="entry name" value="FMN-DEPENDENT NADH:QUINONE OXIDOREDUCTASE"/>
    <property type="match status" value="1"/>
</dbReference>
<keyword evidence="3 6" id="KW-0560">Oxidoreductase</keyword>
<evidence type="ECO:0000313" key="10">
    <source>
        <dbReference type="EMBL" id="SUU91173.1"/>
    </source>
</evidence>
<evidence type="ECO:0000313" key="11">
    <source>
        <dbReference type="Proteomes" id="UP000254701"/>
    </source>
</evidence>
<dbReference type="Proteomes" id="UP000254701">
    <property type="component" value="Unassembled WGS sequence"/>
</dbReference>
<organism evidence="10 11">
    <name type="scientific">Aminobacter aminovorans</name>
    <name type="common">Chelatobacter heintzii</name>
    <dbReference type="NCBI Taxonomy" id="83263"/>
    <lineage>
        <taxon>Bacteria</taxon>
        <taxon>Pseudomonadati</taxon>
        <taxon>Pseudomonadota</taxon>
        <taxon>Alphaproteobacteria</taxon>
        <taxon>Hyphomicrobiales</taxon>
        <taxon>Phyllobacteriaceae</taxon>
        <taxon>Aminobacter</taxon>
    </lineage>
</organism>
<evidence type="ECO:0000256" key="2">
    <source>
        <dbReference type="ARBA" id="ARBA00022643"/>
    </source>
</evidence>
<dbReference type="EMBL" id="UFSM01000001">
    <property type="protein sequence ID" value="SUU91173.1"/>
    <property type="molecule type" value="Genomic_DNA"/>
</dbReference>
<dbReference type="RefSeq" id="WP_115733087.1">
    <property type="nucleotide sequence ID" value="NZ_BAAAVY010000037.1"/>
</dbReference>
<feature type="domain" description="Flavodoxin-like fold" evidence="9">
    <location>
        <begin position="2"/>
        <end position="213"/>
    </location>
</feature>
<comment type="catalytic activity">
    <reaction evidence="5">
        <text>N,N-dimethyl-1,4-phenylenediamine + anthranilate + 2 NAD(+) = 2-(4-dimethylaminophenyl)diazenylbenzoate + 2 NADH + 2 H(+)</text>
        <dbReference type="Rhea" id="RHEA:55872"/>
        <dbReference type="ChEBI" id="CHEBI:15378"/>
        <dbReference type="ChEBI" id="CHEBI:15783"/>
        <dbReference type="ChEBI" id="CHEBI:16567"/>
        <dbReference type="ChEBI" id="CHEBI:57540"/>
        <dbReference type="ChEBI" id="CHEBI:57945"/>
        <dbReference type="ChEBI" id="CHEBI:71579"/>
        <dbReference type="EC" id="1.7.1.17"/>
    </reaction>
    <physiologicalReaction direction="right-to-left" evidence="5">
        <dbReference type="Rhea" id="RHEA:55874"/>
    </physiologicalReaction>
</comment>
<dbReference type="InterPro" id="IPR003680">
    <property type="entry name" value="Flavodoxin_fold"/>
</dbReference>
<keyword evidence="4 6" id="KW-0520">NAD</keyword>
<keyword evidence="1 6" id="KW-0285">Flavoprotein</keyword>
<comment type="subunit">
    <text evidence="6">Homodimer.</text>
</comment>
<dbReference type="Pfam" id="PF02525">
    <property type="entry name" value="Flavodoxin_2"/>
    <property type="match status" value="1"/>
</dbReference>
<dbReference type="InterPro" id="IPR029039">
    <property type="entry name" value="Flavoprotein-like_sf"/>
</dbReference>
<sequence>MTKILHIDASARPHSSAENPFGSHSRRLGERFARAWRAAYGGDENIVYRDVGQQPPQPVTGNWIHAAFTKPEQRLPWMTETLAESDSLIDELLAADIIVAGVPMYNFAPPAQFKAWIDNIVRVGRTFGFDRSRAGDPYWPLLASAKKTLVILSSRGDHGYGKGGRIEALNHVEASISTAFNYVGITDVRSVAIEFDEFADARLKASIEKAEAEVDALVETLVRERQGRNAA</sequence>
<feature type="compositionally biased region" description="Basic and acidic residues" evidence="8">
    <location>
        <begin position="1"/>
        <end position="11"/>
    </location>
</feature>
<dbReference type="GO" id="GO:0016655">
    <property type="term" value="F:oxidoreductase activity, acting on NAD(P)H, quinone or similar compound as acceptor"/>
    <property type="evidence" value="ECO:0007669"/>
    <property type="project" value="InterPro"/>
</dbReference>
<dbReference type="EC" id="1.7.1.17" evidence="6"/>
<name>A0A380WQF9_AMIAI</name>
<dbReference type="InterPro" id="IPR050104">
    <property type="entry name" value="FMN-dep_NADH:Q_OxRdtase_AzoR1"/>
</dbReference>
<feature type="region of interest" description="Disordered" evidence="8">
    <location>
        <begin position="1"/>
        <end position="24"/>
    </location>
</feature>
<comment type="function">
    <text evidence="6">Also exhibits azoreductase activity. Catalyzes the reductive cleavage of the azo bond in aromatic azo compounds to the corresponding amines.</text>
</comment>
<feature type="binding site" evidence="6">
    <location>
        <begin position="23"/>
        <end position="25"/>
    </location>
    <ligand>
        <name>FMN</name>
        <dbReference type="ChEBI" id="CHEBI:58210"/>
    </ligand>
</feature>
<dbReference type="GO" id="GO:0010181">
    <property type="term" value="F:FMN binding"/>
    <property type="evidence" value="ECO:0007669"/>
    <property type="project" value="UniProtKB-UniRule"/>
</dbReference>
<comment type="caution">
    <text evidence="6">Lacks conserved residue(s) required for the propagation of feature annotation.</text>
</comment>
<dbReference type="SUPFAM" id="SSF52218">
    <property type="entry name" value="Flavoproteins"/>
    <property type="match status" value="1"/>
</dbReference>
<dbReference type="Gene3D" id="3.40.50.360">
    <property type="match status" value="1"/>
</dbReference>
<comment type="similarity">
    <text evidence="6">Belongs to the azoreductase type 1 family.</text>
</comment>
<keyword evidence="2 6" id="KW-0288">FMN</keyword>
<evidence type="ECO:0000256" key="6">
    <source>
        <dbReference type="HAMAP-Rule" id="MF_01216"/>
    </source>
</evidence>
<proteinExistence type="inferred from homology"/>
<feature type="coiled-coil region" evidence="7">
    <location>
        <begin position="200"/>
        <end position="227"/>
    </location>
</feature>
<dbReference type="EC" id="1.6.5.-" evidence="6"/>
<comment type="function">
    <text evidence="6">Quinone reductase that provides resistance to thiol-specific stress caused by electrophilic quinones.</text>
</comment>